<dbReference type="Pfam" id="PF01471">
    <property type="entry name" value="PG_binding_1"/>
    <property type="match status" value="3"/>
</dbReference>
<evidence type="ECO:0000256" key="3">
    <source>
        <dbReference type="ARBA" id="ARBA00022801"/>
    </source>
</evidence>
<dbReference type="GO" id="GO:0008234">
    <property type="term" value="F:cysteine-type peptidase activity"/>
    <property type="evidence" value="ECO:0007669"/>
    <property type="project" value="UniProtKB-KW"/>
</dbReference>
<dbReference type="InterPro" id="IPR002477">
    <property type="entry name" value="Peptidoglycan-bd-like"/>
</dbReference>
<keyword evidence="2" id="KW-0645">Protease</keyword>
<feature type="signal peptide" evidence="6">
    <location>
        <begin position="1"/>
        <end position="37"/>
    </location>
</feature>
<evidence type="ECO:0000259" key="7">
    <source>
        <dbReference type="PROSITE" id="PS51935"/>
    </source>
</evidence>
<evidence type="ECO:0000313" key="9">
    <source>
        <dbReference type="Proteomes" id="UP000295680"/>
    </source>
</evidence>
<dbReference type="Proteomes" id="UP000295680">
    <property type="component" value="Unassembled WGS sequence"/>
</dbReference>
<dbReference type="Gene3D" id="3.90.1720.10">
    <property type="entry name" value="endopeptidase domain like (from Nostoc punctiforme)"/>
    <property type="match status" value="1"/>
</dbReference>
<dbReference type="PROSITE" id="PS51935">
    <property type="entry name" value="NLPC_P60"/>
    <property type="match status" value="1"/>
</dbReference>
<dbReference type="GO" id="GO:0006508">
    <property type="term" value="P:proteolysis"/>
    <property type="evidence" value="ECO:0007669"/>
    <property type="project" value="UniProtKB-KW"/>
</dbReference>
<feature type="region of interest" description="Disordered" evidence="5">
    <location>
        <begin position="520"/>
        <end position="562"/>
    </location>
</feature>
<dbReference type="PANTHER" id="PTHR47359:SF3">
    <property type="entry name" value="NLP_P60 DOMAIN-CONTAINING PROTEIN-RELATED"/>
    <property type="match status" value="1"/>
</dbReference>
<dbReference type="PANTHER" id="PTHR47359">
    <property type="entry name" value="PEPTIDOGLYCAN DL-ENDOPEPTIDASE CWLO"/>
    <property type="match status" value="1"/>
</dbReference>
<comment type="caution">
    <text evidence="8">The sequence shown here is derived from an EMBL/GenBank/DDBJ whole genome shotgun (WGS) entry which is preliminary data.</text>
</comment>
<dbReference type="SUPFAM" id="SSF54001">
    <property type="entry name" value="Cysteine proteinases"/>
    <property type="match status" value="1"/>
</dbReference>
<comment type="similarity">
    <text evidence="1">Belongs to the peptidase C40 family.</text>
</comment>
<dbReference type="InterPro" id="IPR000064">
    <property type="entry name" value="NLP_P60_dom"/>
</dbReference>
<dbReference type="InterPro" id="IPR036365">
    <property type="entry name" value="PGBD-like_sf"/>
</dbReference>
<keyword evidence="6" id="KW-0732">Signal</keyword>
<dbReference type="EMBL" id="SLWS01000002">
    <property type="protein sequence ID" value="TCO62889.1"/>
    <property type="molecule type" value="Genomic_DNA"/>
</dbReference>
<keyword evidence="3 8" id="KW-0378">Hydrolase</keyword>
<dbReference type="SUPFAM" id="SSF47090">
    <property type="entry name" value="PGBD-like"/>
    <property type="match status" value="3"/>
</dbReference>
<dbReference type="InterPro" id="IPR051794">
    <property type="entry name" value="PG_Endopeptidase_C40"/>
</dbReference>
<evidence type="ECO:0000313" key="8">
    <source>
        <dbReference type="EMBL" id="TCO62889.1"/>
    </source>
</evidence>
<gene>
    <name evidence="8" type="ORF">EV192_1021029</name>
</gene>
<feature type="domain" description="NlpC/P60" evidence="7">
    <location>
        <begin position="325"/>
        <end position="478"/>
    </location>
</feature>
<organism evidence="8 9">
    <name type="scientific">Actinocrispum wychmicini</name>
    <dbReference type="NCBI Taxonomy" id="1213861"/>
    <lineage>
        <taxon>Bacteria</taxon>
        <taxon>Bacillati</taxon>
        <taxon>Actinomycetota</taxon>
        <taxon>Actinomycetes</taxon>
        <taxon>Pseudonocardiales</taxon>
        <taxon>Pseudonocardiaceae</taxon>
        <taxon>Actinocrispum</taxon>
    </lineage>
</organism>
<evidence type="ECO:0000256" key="6">
    <source>
        <dbReference type="SAM" id="SignalP"/>
    </source>
</evidence>
<proteinExistence type="inferred from homology"/>
<name>A0A4R2JZY5_9PSEU</name>
<evidence type="ECO:0000256" key="2">
    <source>
        <dbReference type="ARBA" id="ARBA00022670"/>
    </source>
</evidence>
<reference evidence="8 9" key="1">
    <citation type="submission" date="2019-03" db="EMBL/GenBank/DDBJ databases">
        <title>Genomic Encyclopedia of Type Strains, Phase IV (KMG-IV): sequencing the most valuable type-strain genomes for metagenomic binning, comparative biology and taxonomic classification.</title>
        <authorList>
            <person name="Goeker M."/>
        </authorList>
    </citation>
    <scope>NUCLEOTIDE SEQUENCE [LARGE SCALE GENOMIC DNA]</scope>
    <source>
        <strain evidence="8 9">DSM 45934</strain>
    </source>
</reference>
<dbReference type="Pfam" id="PF00877">
    <property type="entry name" value="NLPC_P60"/>
    <property type="match status" value="1"/>
</dbReference>
<dbReference type="Gene3D" id="1.10.101.10">
    <property type="entry name" value="PGBD-like superfamily/PGBD"/>
    <property type="match status" value="3"/>
</dbReference>
<keyword evidence="4" id="KW-0788">Thiol protease</keyword>
<evidence type="ECO:0000256" key="5">
    <source>
        <dbReference type="SAM" id="MobiDB-lite"/>
    </source>
</evidence>
<sequence>MRRNQKSGHLLVLRISLAIVPLLFLAFLAGIAPTASAAPAAVNLNSAQCPTLITQGETDGCVVELQRLLNQHGAHVVLDGIFGPATFAAVQSFQSGASVTADGIVGSITKNALYDGTGHSAPPVDLRSPSCPNLIKQGEIDGCVVTLQSLLNGQGQSLAVDGDFGPATLAAVESFQSHAHLAVDGVVGPDTQNALYSGVGGPGAPSPINLTSPACPTLIEQGERDGCVTELQSLLNQHGAGLSLDGIFGPATLAAVKAFQADNAPPADGIVGPNTKYALYGGTIVQVGCVLIEGMTSCARGDEVGPRVAQYAHWLYDAPTSAGQAADQKRVLGSRFGTLGGIPYVWGGGHRSAPGPSHGTCEGYTGDIHPCPATSTVGFDCSGFVRWMYSIAGDIDIAPGGGGTNQEIDSTYLHAISRQALRPGDLIFWTNHRERTSHVAIFMGNQYVVSQDNSHDPLSPYSPPRTGTGDALIEAWFTGSNVGYVLPLVAWRPEPREMIRSWERQDAGLTRSFGRVRCASWPRPASRSRRSRGSWGSARTRCTTGYGPTDVRPRPGRPGMGR</sequence>
<accession>A0A4R2JZY5</accession>
<feature type="chain" id="PRO_5020677729" evidence="6">
    <location>
        <begin position="38"/>
        <end position="562"/>
    </location>
</feature>
<dbReference type="InterPro" id="IPR038765">
    <property type="entry name" value="Papain-like_cys_pep_sf"/>
</dbReference>
<keyword evidence="9" id="KW-1185">Reference proteome</keyword>
<evidence type="ECO:0000256" key="1">
    <source>
        <dbReference type="ARBA" id="ARBA00007074"/>
    </source>
</evidence>
<dbReference type="AlphaFoldDB" id="A0A4R2JZY5"/>
<evidence type="ECO:0000256" key="4">
    <source>
        <dbReference type="ARBA" id="ARBA00022807"/>
    </source>
</evidence>
<protein>
    <submittedName>
        <fullName evidence="8">Peptidoglycan hydrolase-like protein with peptidoglycan-binding domain</fullName>
    </submittedName>
</protein>
<dbReference type="InterPro" id="IPR036366">
    <property type="entry name" value="PGBDSf"/>
</dbReference>